<organism evidence="2 3">
    <name type="scientific">Luteibacter jiangsuensis</name>
    <dbReference type="NCBI Taxonomy" id="637577"/>
    <lineage>
        <taxon>Bacteria</taxon>
        <taxon>Pseudomonadati</taxon>
        <taxon>Pseudomonadota</taxon>
        <taxon>Gammaproteobacteria</taxon>
        <taxon>Lysobacterales</taxon>
        <taxon>Rhodanobacteraceae</taxon>
        <taxon>Luteibacter</taxon>
    </lineage>
</organism>
<gene>
    <name evidence="2" type="ORF">J2T07_002444</name>
</gene>
<dbReference type="RefSeq" id="WP_306850341.1">
    <property type="nucleotide sequence ID" value="NZ_JAUSSK010000003.1"/>
</dbReference>
<evidence type="ECO:0000256" key="1">
    <source>
        <dbReference type="SAM" id="SignalP"/>
    </source>
</evidence>
<feature type="chain" id="PRO_5045881274" description="Ig-like domain-containing protein" evidence="1">
    <location>
        <begin position="22"/>
        <end position="263"/>
    </location>
</feature>
<keyword evidence="1" id="KW-0732">Signal</keyword>
<accession>A0ABT9T0D5</accession>
<feature type="signal peptide" evidence="1">
    <location>
        <begin position="1"/>
        <end position="21"/>
    </location>
</feature>
<dbReference type="EMBL" id="JAUSSK010000003">
    <property type="protein sequence ID" value="MDQ0010254.1"/>
    <property type="molecule type" value="Genomic_DNA"/>
</dbReference>
<sequence>MRLHRLLAGTMFVLVLPQVHARSPEVPVVTVRPSAPVIPANMLRLSLEFATAPEGPVLPGVALSHADGSELREPFLTQELWSPDGRILTLLLHPGRVKSGLVARESLGPILVPGDDVVLTLDGRTLKQWHVGPPDLHGPVASAWRIFPVSPASRQSLVVRLDAPIDGRDADYLAVADADDRPVDGHAELLDGESTWAFTPDAPWRAGRYRLMVRGTLEDPAGNRLNGHFETPLDAPDAPAVDATVAFDISPTPDVSPSPRTSR</sequence>
<evidence type="ECO:0000313" key="3">
    <source>
        <dbReference type="Proteomes" id="UP001237737"/>
    </source>
</evidence>
<evidence type="ECO:0008006" key="4">
    <source>
        <dbReference type="Google" id="ProtNLM"/>
    </source>
</evidence>
<comment type="caution">
    <text evidence="2">The sequence shown here is derived from an EMBL/GenBank/DDBJ whole genome shotgun (WGS) entry which is preliminary data.</text>
</comment>
<reference evidence="2 3" key="1">
    <citation type="submission" date="2023-07" db="EMBL/GenBank/DDBJ databases">
        <title>Sorghum-associated microbial communities from plants grown in Nebraska, USA.</title>
        <authorList>
            <person name="Schachtman D."/>
        </authorList>
    </citation>
    <scope>NUCLEOTIDE SEQUENCE [LARGE SCALE GENOMIC DNA]</scope>
    <source>
        <strain evidence="2 3">CC60</strain>
    </source>
</reference>
<name>A0ABT9T0D5_9GAMM</name>
<keyword evidence="3" id="KW-1185">Reference proteome</keyword>
<protein>
    <recommendedName>
        <fullName evidence="4">Ig-like domain-containing protein</fullName>
    </recommendedName>
</protein>
<evidence type="ECO:0000313" key="2">
    <source>
        <dbReference type="EMBL" id="MDQ0010254.1"/>
    </source>
</evidence>
<dbReference type="Proteomes" id="UP001237737">
    <property type="component" value="Unassembled WGS sequence"/>
</dbReference>
<proteinExistence type="predicted"/>